<dbReference type="Proteomes" id="UP000636709">
    <property type="component" value="Unassembled WGS sequence"/>
</dbReference>
<dbReference type="GO" id="GO:0006298">
    <property type="term" value="P:mismatch repair"/>
    <property type="evidence" value="ECO:0007669"/>
    <property type="project" value="TreeGrafter"/>
</dbReference>
<dbReference type="Gene3D" id="3.70.10.10">
    <property type="match status" value="1"/>
</dbReference>
<dbReference type="GO" id="GO:0003677">
    <property type="term" value="F:DNA binding"/>
    <property type="evidence" value="ECO:0007669"/>
    <property type="project" value="InterPro"/>
</dbReference>
<dbReference type="InterPro" id="IPR046938">
    <property type="entry name" value="DNA_clamp_sf"/>
</dbReference>
<comment type="caution">
    <text evidence="2">The sequence shown here is derived from an EMBL/GenBank/DDBJ whole genome shotgun (WGS) entry which is preliminary data.</text>
</comment>
<feature type="domain" description="Proliferating cell nuclear antigen PCNA C-terminal" evidence="1">
    <location>
        <begin position="93"/>
        <end position="215"/>
    </location>
</feature>
<dbReference type="EMBL" id="JACEFO010002152">
    <property type="protein sequence ID" value="KAF8676740.1"/>
    <property type="molecule type" value="Genomic_DNA"/>
</dbReference>
<name>A0A835EDF2_9POAL</name>
<dbReference type="GO" id="GO:0006275">
    <property type="term" value="P:regulation of DNA replication"/>
    <property type="evidence" value="ECO:0007669"/>
    <property type="project" value="InterPro"/>
</dbReference>
<dbReference type="GO" id="GO:0006272">
    <property type="term" value="P:leading strand elongation"/>
    <property type="evidence" value="ECO:0007669"/>
    <property type="project" value="TreeGrafter"/>
</dbReference>
<dbReference type="SUPFAM" id="SSF55979">
    <property type="entry name" value="DNA clamp"/>
    <property type="match status" value="1"/>
</dbReference>
<dbReference type="InterPro" id="IPR000730">
    <property type="entry name" value="Pr_cel_nuc_antig"/>
</dbReference>
<dbReference type="GO" id="GO:0019985">
    <property type="term" value="P:translesion synthesis"/>
    <property type="evidence" value="ECO:0007669"/>
    <property type="project" value="TreeGrafter"/>
</dbReference>
<organism evidence="2 3">
    <name type="scientific">Digitaria exilis</name>
    <dbReference type="NCBI Taxonomy" id="1010633"/>
    <lineage>
        <taxon>Eukaryota</taxon>
        <taxon>Viridiplantae</taxon>
        <taxon>Streptophyta</taxon>
        <taxon>Embryophyta</taxon>
        <taxon>Tracheophyta</taxon>
        <taxon>Spermatophyta</taxon>
        <taxon>Magnoliopsida</taxon>
        <taxon>Liliopsida</taxon>
        <taxon>Poales</taxon>
        <taxon>Poaceae</taxon>
        <taxon>PACMAD clade</taxon>
        <taxon>Panicoideae</taxon>
        <taxon>Panicodae</taxon>
        <taxon>Paniceae</taxon>
        <taxon>Anthephorinae</taxon>
        <taxon>Digitaria</taxon>
    </lineage>
</organism>
<dbReference type="GO" id="GO:0030337">
    <property type="term" value="F:DNA polymerase processivity factor activity"/>
    <property type="evidence" value="ECO:0007669"/>
    <property type="project" value="InterPro"/>
</dbReference>
<dbReference type="Pfam" id="PF02747">
    <property type="entry name" value="PCNA_C"/>
    <property type="match status" value="1"/>
</dbReference>
<evidence type="ECO:0000313" key="3">
    <source>
        <dbReference type="Proteomes" id="UP000636709"/>
    </source>
</evidence>
<protein>
    <recommendedName>
        <fullName evidence="1">Proliferating cell nuclear antigen PCNA C-terminal domain-containing protein</fullName>
    </recommendedName>
</protein>
<proteinExistence type="predicted"/>
<sequence length="242" mass="27429">MCELFSTVRWDLRLVVPPHPPSPCLRSVDLDLATVSKIFSSANNNDIITIKKYRLHDVLTFPISLRSPGSHVCFHLDVDLKAYGVPVSIPEYPESIYQAIVCMPSAKFKYFCDKLSCGTGDRKAVLYLEPFPSHAVVISISVDKDNVRFFTDKSSAIVRLQTQNGDKPNEATRIVMKEKISLTFGLRYLKNFSKASTLSDQVTIKLWSNLLVVEYMGYIRYHVMPAEKEAETEGIEEEDQKN</sequence>
<dbReference type="AlphaFoldDB" id="A0A835EDF2"/>
<keyword evidence="3" id="KW-1185">Reference proteome</keyword>
<gene>
    <name evidence="2" type="ORF">HU200_046855</name>
</gene>
<dbReference type="PANTHER" id="PTHR11352">
    <property type="entry name" value="PROLIFERATING CELL NUCLEAR ANTIGEN"/>
    <property type="match status" value="1"/>
</dbReference>
<reference evidence="2" key="1">
    <citation type="submission" date="2020-07" db="EMBL/GenBank/DDBJ databases">
        <title>Genome sequence and genetic diversity analysis of an under-domesticated orphan crop, white fonio (Digitaria exilis).</title>
        <authorList>
            <person name="Bennetzen J.L."/>
            <person name="Chen S."/>
            <person name="Ma X."/>
            <person name="Wang X."/>
            <person name="Yssel A.E.J."/>
            <person name="Chaluvadi S.R."/>
            <person name="Johnson M."/>
            <person name="Gangashetty P."/>
            <person name="Hamidou F."/>
            <person name="Sanogo M.D."/>
            <person name="Zwaenepoel A."/>
            <person name="Wallace J."/>
            <person name="Van De Peer Y."/>
            <person name="Van Deynze A."/>
        </authorList>
    </citation>
    <scope>NUCLEOTIDE SEQUENCE</scope>
    <source>
        <tissue evidence="2">Leaves</tissue>
    </source>
</reference>
<accession>A0A835EDF2</accession>
<evidence type="ECO:0000313" key="2">
    <source>
        <dbReference type="EMBL" id="KAF8676740.1"/>
    </source>
</evidence>
<dbReference type="OrthoDB" id="534348at2759"/>
<dbReference type="GO" id="GO:0043626">
    <property type="term" value="C:PCNA complex"/>
    <property type="evidence" value="ECO:0007669"/>
    <property type="project" value="TreeGrafter"/>
</dbReference>
<dbReference type="InterPro" id="IPR022649">
    <property type="entry name" value="Pr_cel_nuc_antig_C"/>
</dbReference>
<dbReference type="PANTHER" id="PTHR11352:SF0">
    <property type="entry name" value="PROLIFERATING CELL NUCLEAR ANTIGEN"/>
    <property type="match status" value="1"/>
</dbReference>
<evidence type="ECO:0000259" key="1">
    <source>
        <dbReference type="Pfam" id="PF02747"/>
    </source>
</evidence>